<dbReference type="EMBL" id="PQIB02000015">
    <property type="protein sequence ID" value="RLM65930.1"/>
    <property type="molecule type" value="Genomic_DNA"/>
</dbReference>
<dbReference type="AlphaFoldDB" id="A0A3L6Q0Q9"/>
<accession>A0A3L6Q0Q9</accession>
<gene>
    <name evidence="2" type="ORF">C2845_PM16G18410</name>
</gene>
<name>A0A3L6Q0Q9_PANMI</name>
<feature type="region of interest" description="Disordered" evidence="1">
    <location>
        <begin position="1"/>
        <end position="74"/>
    </location>
</feature>
<feature type="compositionally biased region" description="Basic and acidic residues" evidence="1">
    <location>
        <begin position="12"/>
        <end position="22"/>
    </location>
</feature>
<keyword evidence="3" id="KW-1185">Reference proteome</keyword>
<organism evidence="2 3">
    <name type="scientific">Panicum miliaceum</name>
    <name type="common">Proso millet</name>
    <name type="synonym">Broomcorn millet</name>
    <dbReference type="NCBI Taxonomy" id="4540"/>
    <lineage>
        <taxon>Eukaryota</taxon>
        <taxon>Viridiplantae</taxon>
        <taxon>Streptophyta</taxon>
        <taxon>Embryophyta</taxon>
        <taxon>Tracheophyta</taxon>
        <taxon>Spermatophyta</taxon>
        <taxon>Magnoliopsida</taxon>
        <taxon>Liliopsida</taxon>
        <taxon>Poales</taxon>
        <taxon>Poaceae</taxon>
        <taxon>PACMAD clade</taxon>
        <taxon>Panicoideae</taxon>
        <taxon>Panicodae</taxon>
        <taxon>Paniceae</taxon>
        <taxon>Panicinae</taxon>
        <taxon>Panicum</taxon>
        <taxon>Panicum sect. Panicum</taxon>
    </lineage>
</organism>
<evidence type="ECO:0000313" key="2">
    <source>
        <dbReference type="EMBL" id="RLM65930.1"/>
    </source>
</evidence>
<sequence length="74" mass="8395">MSRQCIPFYARKRPENSGKEGQNHSQSGALEKITHTLSKAKRKLPTHSWETQETSAGALLRKDPRVYTARSDVQ</sequence>
<evidence type="ECO:0000256" key="1">
    <source>
        <dbReference type="SAM" id="MobiDB-lite"/>
    </source>
</evidence>
<protein>
    <submittedName>
        <fullName evidence="2">Uncharacterized protein</fullName>
    </submittedName>
</protein>
<reference evidence="3" key="1">
    <citation type="journal article" date="2019" name="Nat. Commun.">
        <title>The genome of broomcorn millet.</title>
        <authorList>
            <person name="Zou C."/>
            <person name="Miki D."/>
            <person name="Li D."/>
            <person name="Tang Q."/>
            <person name="Xiao L."/>
            <person name="Rajput S."/>
            <person name="Deng P."/>
            <person name="Jia W."/>
            <person name="Huang R."/>
            <person name="Zhang M."/>
            <person name="Sun Y."/>
            <person name="Hu J."/>
            <person name="Fu X."/>
            <person name="Schnable P.S."/>
            <person name="Li F."/>
            <person name="Zhang H."/>
            <person name="Feng B."/>
            <person name="Zhu X."/>
            <person name="Liu R."/>
            <person name="Schnable J.C."/>
            <person name="Zhu J.-K."/>
            <person name="Zhang H."/>
        </authorList>
    </citation>
    <scope>NUCLEOTIDE SEQUENCE [LARGE SCALE GENOMIC DNA]</scope>
</reference>
<evidence type="ECO:0000313" key="3">
    <source>
        <dbReference type="Proteomes" id="UP000275267"/>
    </source>
</evidence>
<proteinExistence type="predicted"/>
<dbReference type="Proteomes" id="UP000275267">
    <property type="component" value="Unassembled WGS sequence"/>
</dbReference>
<comment type="caution">
    <text evidence="2">The sequence shown here is derived from an EMBL/GenBank/DDBJ whole genome shotgun (WGS) entry which is preliminary data.</text>
</comment>